<evidence type="ECO:0000259" key="7">
    <source>
        <dbReference type="Pfam" id="PF08281"/>
    </source>
</evidence>
<dbReference type="InterPro" id="IPR039425">
    <property type="entry name" value="RNA_pol_sigma-70-like"/>
</dbReference>
<keyword evidence="9" id="KW-1185">Reference proteome</keyword>
<dbReference type="InterPro" id="IPR007627">
    <property type="entry name" value="RNA_pol_sigma70_r2"/>
</dbReference>
<evidence type="ECO:0000256" key="1">
    <source>
        <dbReference type="ARBA" id="ARBA00010641"/>
    </source>
</evidence>
<dbReference type="InterPro" id="IPR014325">
    <property type="entry name" value="RNA_pol_sigma-E_actinobac"/>
</dbReference>
<dbReference type="SUPFAM" id="SSF88659">
    <property type="entry name" value="Sigma3 and sigma4 domains of RNA polymerase sigma factors"/>
    <property type="match status" value="1"/>
</dbReference>
<dbReference type="Proteomes" id="UP000502996">
    <property type="component" value="Chromosome"/>
</dbReference>
<evidence type="ECO:0000313" key="8">
    <source>
        <dbReference type="EMBL" id="QIG44507.1"/>
    </source>
</evidence>
<dbReference type="Pfam" id="PF04542">
    <property type="entry name" value="Sigma70_r2"/>
    <property type="match status" value="1"/>
</dbReference>
<proteinExistence type="inferred from homology"/>
<dbReference type="KEGG" id="nano:G5V58_18510"/>
<sequence>MEQEFTRWARARQQPLLRTAVLLCGDHHRAEDLVQDALTKVALRWSRLRDGHPDAYARQVMVRTNISWWRRHRREVVVELRDTTSGPGPAAEVDRRLLLDRALAQLTARQRTTVVLRFYEDLSERETAEAMGVGLGTVKSQTHVALARLRAVAPELAELLEEPT</sequence>
<evidence type="ECO:0000256" key="4">
    <source>
        <dbReference type="ARBA" id="ARBA00023125"/>
    </source>
</evidence>
<dbReference type="GO" id="GO:0016987">
    <property type="term" value="F:sigma factor activity"/>
    <property type="evidence" value="ECO:0007669"/>
    <property type="project" value="UniProtKB-KW"/>
</dbReference>
<keyword evidence="3" id="KW-0731">Sigma factor</keyword>
<dbReference type="CDD" id="cd06171">
    <property type="entry name" value="Sigma70_r4"/>
    <property type="match status" value="1"/>
</dbReference>
<dbReference type="Pfam" id="PF08281">
    <property type="entry name" value="Sigma70_r4_2"/>
    <property type="match status" value="1"/>
</dbReference>
<evidence type="ECO:0000256" key="5">
    <source>
        <dbReference type="ARBA" id="ARBA00023163"/>
    </source>
</evidence>
<keyword evidence="2" id="KW-0805">Transcription regulation</keyword>
<dbReference type="SUPFAM" id="SSF88946">
    <property type="entry name" value="Sigma2 domain of RNA polymerase sigma factors"/>
    <property type="match status" value="1"/>
</dbReference>
<reference evidence="8 9" key="1">
    <citation type="submission" date="2020-02" db="EMBL/GenBank/DDBJ databases">
        <title>Full genome sequence of Nocardioides sp. R-3366.</title>
        <authorList>
            <person name="Im W.-T."/>
        </authorList>
    </citation>
    <scope>NUCLEOTIDE SEQUENCE [LARGE SCALE GENOMIC DNA]</scope>
    <source>
        <strain evidence="8 9">R-3366</strain>
    </source>
</reference>
<dbReference type="InterPro" id="IPR014284">
    <property type="entry name" value="RNA_pol_sigma-70_dom"/>
</dbReference>
<dbReference type="NCBIfam" id="TIGR02983">
    <property type="entry name" value="SigE-fam_strep"/>
    <property type="match status" value="1"/>
</dbReference>
<protein>
    <submittedName>
        <fullName evidence="8">SigE family RNA polymerase sigma factor</fullName>
    </submittedName>
</protein>
<keyword evidence="5" id="KW-0804">Transcription</keyword>
<dbReference type="RefSeq" id="WP_165236051.1">
    <property type="nucleotide sequence ID" value="NZ_CP049257.1"/>
</dbReference>
<gene>
    <name evidence="8" type="ORF">G5V58_18510</name>
</gene>
<comment type="similarity">
    <text evidence="1">Belongs to the sigma-70 factor family. ECF subfamily.</text>
</comment>
<dbReference type="NCBIfam" id="TIGR02937">
    <property type="entry name" value="sigma70-ECF"/>
    <property type="match status" value="1"/>
</dbReference>
<dbReference type="InterPro" id="IPR013249">
    <property type="entry name" value="RNA_pol_sigma70_r4_t2"/>
</dbReference>
<dbReference type="InterPro" id="IPR036388">
    <property type="entry name" value="WH-like_DNA-bd_sf"/>
</dbReference>
<feature type="domain" description="RNA polymerase sigma-70 region 2" evidence="6">
    <location>
        <begin position="11"/>
        <end position="74"/>
    </location>
</feature>
<evidence type="ECO:0000313" key="9">
    <source>
        <dbReference type="Proteomes" id="UP000502996"/>
    </source>
</evidence>
<name>A0A6G6WH71_9ACTN</name>
<dbReference type="Gene3D" id="1.10.10.10">
    <property type="entry name" value="Winged helix-like DNA-binding domain superfamily/Winged helix DNA-binding domain"/>
    <property type="match status" value="1"/>
</dbReference>
<feature type="domain" description="RNA polymerase sigma factor 70 region 4 type 2" evidence="7">
    <location>
        <begin position="97"/>
        <end position="149"/>
    </location>
</feature>
<evidence type="ECO:0000259" key="6">
    <source>
        <dbReference type="Pfam" id="PF04542"/>
    </source>
</evidence>
<dbReference type="AlphaFoldDB" id="A0A6G6WH71"/>
<dbReference type="Gene3D" id="1.10.1740.10">
    <property type="match status" value="1"/>
</dbReference>
<dbReference type="InterPro" id="IPR013324">
    <property type="entry name" value="RNA_pol_sigma_r3/r4-like"/>
</dbReference>
<dbReference type="PANTHER" id="PTHR43133:SF50">
    <property type="entry name" value="ECF RNA POLYMERASE SIGMA FACTOR SIGM"/>
    <property type="match status" value="1"/>
</dbReference>
<evidence type="ECO:0000256" key="3">
    <source>
        <dbReference type="ARBA" id="ARBA00023082"/>
    </source>
</evidence>
<dbReference type="PANTHER" id="PTHR43133">
    <property type="entry name" value="RNA POLYMERASE ECF-TYPE SIGMA FACTO"/>
    <property type="match status" value="1"/>
</dbReference>
<keyword evidence="4" id="KW-0238">DNA-binding</keyword>
<accession>A0A6G6WH71</accession>
<dbReference type="GO" id="GO:0006352">
    <property type="term" value="P:DNA-templated transcription initiation"/>
    <property type="evidence" value="ECO:0007669"/>
    <property type="project" value="InterPro"/>
</dbReference>
<dbReference type="GO" id="GO:0003677">
    <property type="term" value="F:DNA binding"/>
    <property type="evidence" value="ECO:0007669"/>
    <property type="project" value="UniProtKB-KW"/>
</dbReference>
<organism evidence="8 9">
    <name type="scientific">Nocardioides anomalus</name>
    <dbReference type="NCBI Taxonomy" id="2712223"/>
    <lineage>
        <taxon>Bacteria</taxon>
        <taxon>Bacillati</taxon>
        <taxon>Actinomycetota</taxon>
        <taxon>Actinomycetes</taxon>
        <taxon>Propionibacteriales</taxon>
        <taxon>Nocardioidaceae</taxon>
        <taxon>Nocardioides</taxon>
    </lineage>
</organism>
<dbReference type="InterPro" id="IPR013325">
    <property type="entry name" value="RNA_pol_sigma_r2"/>
</dbReference>
<dbReference type="EMBL" id="CP049257">
    <property type="protein sequence ID" value="QIG44507.1"/>
    <property type="molecule type" value="Genomic_DNA"/>
</dbReference>
<evidence type="ECO:0000256" key="2">
    <source>
        <dbReference type="ARBA" id="ARBA00023015"/>
    </source>
</evidence>